<feature type="transmembrane region" description="Helical" evidence="1">
    <location>
        <begin position="36"/>
        <end position="55"/>
    </location>
</feature>
<protein>
    <submittedName>
        <fullName evidence="2">Uncharacterized protein</fullName>
    </submittedName>
</protein>
<name>A0ABS6JDW5_9BACI</name>
<keyword evidence="1" id="KW-0472">Membrane</keyword>
<keyword evidence="1" id="KW-1133">Transmembrane helix</keyword>
<sequence>MNFNSEKRKDKLKEGLVYTIVILGCALFFIGTLFSIHIFTSAGAILALSHILIYIKEDWKNNSKRTLFNLLMLLFLVVVIIAVNIGYL</sequence>
<proteinExistence type="predicted"/>
<evidence type="ECO:0000313" key="3">
    <source>
        <dbReference type="Proteomes" id="UP000784880"/>
    </source>
</evidence>
<feature type="transmembrane region" description="Helical" evidence="1">
    <location>
        <begin position="12"/>
        <end position="30"/>
    </location>
</feature>
<comment type="caution">
    <text evidence="2">The sequence shown here is derived from an EMBL/GenBank/DDBJ whole genome shotgun (WGS) entry which is preliminary data.</text>
</comment>
<dbReference type="EMBL" id="JAHQCS010000088">
    <property type="protein sequence ID" value="MBU9711865.1"/>
    <property type="molecule type" value="Genomic_DNA"/>
</dbReference>
<evidence type="ECO:0000313" key="2">
    <source>
        <dbReference type="EMBL" id="MBU9711865.1"/>
    </source>
</evidence>
<keyword evidence="3" id="KW-1185">Reference proteome</keyword>
<keyword evidence="1" id="KW-0812">Transmembrane</keyword>
<dbReference type="PROSITE" id="PS51257">
    <property type="entry name" value="PROKAR_LIPOPROTEIN"/>
    <property type="match status" value="1"/>
</dbReference>
<reference evidence="2 3" key="1">
    <citation type="submission" date="2021-06" db="EMBL/GenBank/DDBJ databases">
        <title>Bacillus sp. RD4P76, an endophyte from a halophyte.</title>
        <authorList>
            <person name="Sun J.-Q."/>
        </authorList>
    </citation>
    <scope>NUCLEOTIDE SEQUENCE [LARGE SCALE GENOMIC DNA]</scope>
    <source>
        <strain evidence="2 3">CGMCC 1.15917</strain>
    </source>
</reference>
<dbReference type="RefSeq" id="WP_217065951.1">
    <property type="nucleotide sequence ID" value="NZ_JAHQCS010000088.1"/>
</dbReference>
<accession>A0ABS6JDW5</accession>
<feature type="transmembrane region" description="Helical" evidence="1">
    <location>
        <begin position="67"/>
        <end position="87"/>
    </location>
</feature>
<gene>
    <name evidence="2" type="ORF">KS419_08960</name>
</gene>
<organism evidence="2 3">
    <name type="scientific">Evansella tamaricis</name>
    <dbReference type="NCBI Taxonomy" id="2069301"/>
    <lineage>
        <taxon>Bacteria</taxon>
        <taxon>Bacillati</taxon>
        <taxon>Bacillota</taxon>
        <taxon>Bacilli</taxon>
        <taxon>Bacillales</taxon>
        <taxon>Bacillaceae</taxon>
        <taxon>Evansella</taxon>
    </lineage>
</organism>
<dbReference type="Proteomes" id="UP000784880">
    <property type="component" value="Unassembled WGS sequence"/>
</dbReference>
<evidence type="ECO:0000256" key="1">
    <source>
        <dbReference type="SAM" id="Phobius"/>
    </source>
</evidence>